<keyword evidence="7" id="KW-0732">Signal</keyword>
<evidence type="ECO:0008006" key="12">
    <source>
        <dbReference type="Google" id="ProtNLM"/>
    </source>
</evidence>
<evidence type="ECO:0000256" key="3">
    <source>
        <dbReference type="ARBA" id="ARBA00022692"/>
    </source>
</evidence>
<reference evidence="10" key="1">
    <citation type="submission" date="2023-10" db="EMBL/GenBank/DDBJ databases">
        <title>Chromosome-level genome of the transformable northern wattle, Acacia crassicarpa.</title>
        <authorList>
            <person name="Massaro I."/>
            <person name="Sinha N.R."/>
            <person name="Poethig S."/>
            <person name="Leichty A.R."/>
        </authorList>
    </citation>
    <scope>NUCLEOTIDE SEQUENCE</scope>
    <source>
        <strain evidence="10">Acra3RX</strain>
        <tissue evidence="10">Leaf</tissue>
    </source>
</reference>
<protein>
    <recommendedName>
        <fullName evidence="12">Trichome birefringence-like N-terminal domain-containing protein</fullName>
    </recommendedName>
</protein>
<evidence type="ECO:0000256" key="4">
    <source>
        <dbReference type="ARBA" id="ARBA00022968"/>
    </source>
</evidence>
<keyword evidence="6" id="KW-0472">Membrane</keyword>
<evidence type="ECO:0000256" key="2">
    <source>
        <dbReference type="ARBA" id="ARBA00007727"/>
    </source>
</evidence>
<evidence type="ECO:0000256" key="1">
    <source>
        <dbReference type="ARBA" id="ARBA00004167"/>
    </source>
</evidence>
<feature type="domain" description="Trichome birefringence-like N-terminal" evidence="9">
    <location>
        <begin position="30"/>
        <end position="79"/>
    </location>
</feature>
<evidence type="ECO:0000256" key="6">
    <source>
        <dbReference type="ARBA" id="ARBA00023136"/>
    </source>
</evidence>
<dbReference type="Pfam" id="PF13839">
    <property type="entry name" value="PC-Esterase"/>
    <property type="match status" value="1"/>
</dbReference>
<evidence type="ECO:0000259" key="8">
    <source>
        <dbReference type="Pfam" id="PF13839"/>
    </source>
</evidence>
<evidence type="ECO:0000313" key="10">
    <source>
        <dbReference type="EMBL" id="KAK4275515.1"/>
    </source>
</evidence>
<dbReference type="PANTHER" id="PTHR32285:SF149">
    <property type="entry name" value="TRICHOME BIREFRINGENCE-LIKE N-TERMINAL DOMAIN-CONTAINING PROTEIN"/>
    <property type="match status" value="1"/>
</dbReference>
<accession>A0AAE1MSS5</accession>
<dbReference type="InterPro" id="IPR029962">
    <property type="entry name" value="TBL"/>
</dbReference>
<organism evidence="10 11">
    <name type="scientific">Acacia crassicarpa</name>
    <name type="common">northern wattle</name>
    <dbReference type="NCBI Taxonomy" id="499986"/>
    <lineage>
        <taxon>Eukaryota</taxon>
        <taxon>Viridiplantae</taxon>
        <taxon>Streptophyta</taxon>
        <taxon>Embryophyta</taxon>
        <taxon>Tracheophyta</taxon>
        <taxon>Spermatophyta</taxon>
        <taxon>Magnoliopsida</taxon>
        <taxon>eudicotyledons</taxon>
        <taxon>Gunneridae</taxon>
        <taxon>Pentapetalae</taxon>
        <taxon>rosids</taxon>
        <taxon>fabids</taxon>
        <taxon>Fabales</taxon>
        <taxon>Fabaceae</taxon>
        <taxon>Caesalpinioideae</taxon>
        <taxon>mimosoid clade</taxon>
        <taxon>Acacieae</taxon>
        <taxon>Acacia</taxon>
    </lineage>
</organism>
<sequence length="358" mass="41493">MGDFATSLNIIVSLLFSLLLISQTVLGKRECDLFDGNWVYDESYPLYESSDCDFIEKQFDCSNNGRPDKFYLKYNWHPNCSMPRFNGEDFLKRMRGKSIMFVGDSLSLNQWQSLTCMLHKSVPHSQYTNLRNGLLSTFTFQEYNVKVMMSRNAFLVDLVEESIGRVVKLDSIESGNKDWKGIDVLIFDSWHWWLHNGTKQPWDFIEEGNKRYKDMDRLVAYEKALKTWANWVDRNVDPSKTKVFFQGVSPDHMNGNEWGEAKAKSCVNEERPVEGDRYSGGSHPAELVVERVLREMSNPDLVYLLNITTLSQLRKDGHPSVYGHGGHRDMDCTHWCLPGVPDTWNQLLYAALVYQDYN</sequence>
<dbReference type="GO" id="GO:0005794">
    <property type="term" value="C:Golgi apparatus"/>
    <property type="evidence" value="ECO:0007669"/>
    <property type="project" value="TreeGrafter"/>
</dbReference>
<dbReference type="EMBL" id="JAWXYG010000004">
    <property type="protein sequence ID" value="KAK4275515.1"/>
    <property type="molecule type" value="Genomic_DNA"/>
</dbReference>
<dbReference type="Proteomes" id="UP001293593">
    <property type="component" value="Unassembled WGS sequence"/>
</dbReference>
<proteinExistence type="inferred from homology"/>
<dbReference type="GO" id="GO:0016413">
    <property type="term" value="F:O-acetyltransferase activity"/>
    <property type="evidence" value="ECO:0007669"/>
    <property type="project" value="InterPro"/>
</dbReference>
<feature type="chain" id="PRO_5042291984" description="Trichome birefringence-like N-terminal domain-containing protein" evidence="7">
    <location>
        <begin position="28"/>
        <end position="358"/>
    </location>
</feature>
<keyword evidence="5" id="KW-1133">Transmembrane helix</keyword>
<keyword evidence="4" id="KW-0735">Signal-anchor</keyword>
<dbReference type="GO" id="GO:0016020">
    <property type="term" value="C:membrane"/>
    <property type="evidence" value="ECO:0007669"/>
    <property type="project" value="UniProtKB-SubCell"/>
</dbReference>
<comment type="subcellular location">
    <subcellularLocation>
        <location evidence="1">Membrane</location>
        <topology evidence="1">Single-pass membrane protein</topology>
    </subcellularLocation>
</comment>
<dbReference type="InterPro" id="IPR025846">
    <property type="entry name" value="TBL_N"/>
</dbReference>
<dbReference type="InterPro" id="IPR026057">
    <property type="entry name" value="TBL_C"/>
</dbReference>
<name>A0AAE1MSS5_9FABA</name>
<evidence type="ECO:0000313" key="11">
    <source>
        <dbReference type="Proteomes" id="UP001293593"/>
    </source>
</evidence>
<gene>
    <name evidence="10" type="ORF">QN277_018586</name>
</gene>
<dbReference type="AlphaFoldDB" id="A0AAE1MSS5"/>
<feature type="signal peptide" evidence="7">
    <location>
        <begin position="1"/>
        <end position="27"/>
    </location>
</feature>
<dbReference type="PANTHER" id="PTHR32285">
    <property type="entry name" value="PROTEIN TRICHOME BIREFRINGENCE-LIKE 9-RELATED"/>
    <property type="match status" value="1"/>
</dbReference>
<dbReference type="Pfam" id="PF14416">
    <property type="entry name" value="PMR5N"/>
    <property type="match status" value="1"/>
</dbReference>
<evidence type="ECO:0000256" key="5">
    <source>
        <dbReference type="ARBA" id="ARBA00022989"/>
    </source>
</evidence>
<comment type="caution">
    <text evidence="10">The sequence shown here is derived from an EMBL/GenBank/DDBJ whole genome shotgun (WGS) entry which is preliminary data.</text>
</comment>
<feature type="domain" description="Trichome birefringence-like C-terminal" evidence="8">
    <location>
        <begin position="82"/>
        <end position="350"/>
    </location>
</feature>
<evidence type="ECO:0000259" key="9">
    <source>
        <dbReference type="Pfam" id="PF14416"/>
    </source>
</evidence>
<evidence type="ECO:0000256" key="7">
    <source>
        <dbReference type="SAM" id="SignalP"/>
    </source>
</evidence>
<keyword evidence="11" id="KW-1185">Reference proteome</keyword>
<comment type="similarity">
    <text evidence="2">Belongs to the PC-esterase family. TBL subfamily.</text>
</comment>
<keyword evidence="3" id="KW-0812">Transmembrane</keyword>